<evidence type="ECO:0000313" key="3">
    <source>
        <dbReference type="Proteomes" id="UP000004756"/>
    </source>
</evidence>
<feature type="non-terminal residue" evidence="2">
    <location>
        <position position="64"/>
    </location>
</feature>
<dbReference type="Proteomes" id="UP000004756">
    <property type="component" value="Unassembled WGS sequence"/>
</dbReference>
<dbReference type="EMBL" id="ACCJ01000143">
    <property type="protein sequence ID" value="EEG55482.1"/>
    <property type="molecule type" value="Genomic_DNA"/>
</dbReference>
<dbReference type="AlphaFoldDB" id="C0CZN3"/>
<accession>C0CZN3</accession>
<organism evidence="2 3">
    <name type="scientific">[Clostridium] asparagiforme DSM 15981</name>
    <dbReference type="NCBI Taxonomy" id="518636"/>
    <lineage>
        <taxon>Bacteria</taxon>
        <taxon>Bacillati</taxon>
        <taxon>Bacillota</taxon>
        <taxon>Clostridia</taxon>
        <taxon>Lachnospirales</taxon>
        <taxon>Lachnospiraceae</taxon>
        <taxon>Enterocloster</taxon>
    </lineage>
</organism>
<proteinExistence type="predicted"/>
<evidence type="ECO:0000313" key="2">
    <source>
        <dbReference type="EMBL" id="EEG55482.1"/>
    </source>
</evidence>
<evidence type="ECO:0000256" key="1">
    <source>
        <dbReference type="SAM" id="MobiDB-lite"/>
    </source>
</evidence>
<keyword evidence="3" id="KW-1185">Reference proteome</keyword>
<dbReference type="HOGENOM" id="CLU_2872753_0_0_9"/>
<protein>
    <submittedName>
        <fullName evidence="2">Uncharacterized protein</fullName>
    </submittedName>
</protein>
<comment type="caution">
    <text evidence="2">The sequence shown here is derived from an EMBL/GenBank/DDBJ whole genome shotgun (WGS) entry which is preliminary data.</text>
</comment>
<sequence length="64" mass="6862">MYASAGHAGTARSQAVQNQAPWNGTPGIIAAGAGEPCLCVQTWFPTKKESEDDCNEEKIKNREP</sequence>
<name>C0CZN3_9FIRM</name>
<gene>
    <name evidence="2" type="ORF">CLOSTASPAR_02460</name>
</gene>
<reference evidence="2 3" key="2">
    <citation type="submission" date="2009-02" db="EMBL/GenBank/DDBJ databases">
        <title>Draft genome sequence of Clostridium asparagiforme (DSM 15981).</title>
        <authorList>
            <person name="Sudarsanam P."/>
            <person name="Ley R."/>
            <person name="Guruge J."/>
            <person name="Turnbaugh P.J."/>
            <person name="Mahowald M."/>
            <person name="Liep D."/>
            <person name="Gordon J."/>
        </authorList>
    </citation>
    <scope>NUCLEOTIDE SEQUENCE [LARGE SCALE GENOMIC DNA]</scope>
    <source>
        <strain evidence="2 3">DSM 15981</strain>
    </source>
</reference>
<feature type="compositionally biased region" description="Polar residues" evidence="1">
    <location>
        <begin position="11"/>
        <end position="22"/>
    </location>
</feature>
<reference evidence="2 3" key="1">
    <citation type="submission" date="2009-01" db="EMBL/GenBank/DDBJ databases">
        <authorList>
            <person name="Fulton L."/>
            <person name="Clifton S."/>
            <person name="Fulton B."/>
            <person name="Xu J."/>
            <person name="Minx P."/>
            <person name="Pepin K.H."/>
            <person name="Johnson M."/>
            <person name="Bhonagiri V."/>
            <person name="Nash W.E."/>
            <person name="Mardis E.R."/>
            <person name="Wilson R.K."/>
        </authorList>
    </citation>
    <scope>NUCLEOTIDE SEQUENCE [LARGE SCALE GENOMIC DNA]</scope>
    <source>
        <strain evidence="2 3">DSM 15981</strain>
    </source>
</reference>
<feature type="region of interest" description="Disordered" evidence="1">
    <location>
        <begin position="1"/>
        <end position="27"/>
    </location>
</feature>